<dbReference type="InterPro" id="IPR013783">
    <property type="entry name" value="Ig-like_fold"/>
</dbReference>
<evidence type="ECO:0000313" key="2">
    <source>
        <dbReference type="EMBL" id="MBS9524978.1"/>
    </source>
</evidence>
<sequence length="230" mass="25519">MKLRLLFTTALAAAVFSCDTGENVPSSPADFEFSQEMFMVRQEVQFSDVPSGAAKYEWKFGEGGVSDARTPRFSFNNPGVYPVTLQVTTAGPETHSATKEIRIGQYYINQLSLEGVQNDYEVKDGLTELYVVVSRRMEDLEEVDRVDGLSADLNNLPATFDLDEVMFDAGPEYSVLRVYDASDDSLVAIHDQFEAASAFGDVQPTGEYDHEIRSSSSLGSRMVLRYNEGE</sequence>
<organism evidence="2 3">
    <name type="scientific">Litoribacter ruber</name>
    <dbReference type="NCBI Taxonomy" id="702568"/>
    <lineage>
        <taxon>Bacteria</taxon>
        <taxon>Pseudomonadati</taxon>
        <taxon>Bacteroidota</taxon>
        <taxon>Cytophagia</taxon>
        <taxon>Cytophagales</taxon>
        <taxon>Cyclobacteriaceae</taxon>
        <taxon>Litoribacter</taxon>
    </lineage>
</organism>
<feature type="domain" description="PKD" evidence="1">
    <location>
        <begin position="56"/>
        <end position="103"/>
    </location>
</feature>
<dbReference type="AlphaFoldDB" id="A0AAP2G5V6"/>
<dbReference type="Gene3D" id="2.60.40.10">
    <property type="entry name" value="Immunoglobulins"/>
    <property type="match status" value="1"/>
</dbReference>
<dbReference type="Proteomes" id="UP001319104">
    <property type="component" value="Unassembled WGS sequence"/>
</dbReference>
<name>A0AAP2G5V6_9BACT</name>
<dbReference type="InterPro" id="IPR000601">
    <property type="entry name" value="PKD_dom"/>
</dbReference>
<proteinExistence type="predicted"/>
<dbReference type="Pfam" id="PF18911">
    <property type="entry name" value="PKD_4"/>
    <property type="match status" value="1"/>
</dbReference>
<dbReference type="SUPFAM" id="SSF49299">
    <property type="entry name" value="PKD domain"/>
    <property type="match status" value="1"/>
</dbReference>
<accession>A0AAP2G5V6</accession>
<dbReference type="InterPro" id="IPR022409">
    <property type="entry name" value="PKD/Chitinase_dom"/>
</dbReference>
<dbReference type="PROSITE" id="PS51257">
    <property type="entry name" value="PROKAR_LIPOPROTEIN"/>
    <property type="match status" value="1"/>
</dbReference>
<dbReference type="InterPro" id="IPR035986">
    <property type="entry name" value="PKD_dom_sf"/>
</dbReference>
<dbReference type="SMART" id="SM00089">
    <property type="entry name" value="PKD"/>
    <property type="match status" value="1"/>
</dbReference>
<dbReference type="CDD" id="cd00146">
    <property type="entry name" value="PKD"/>
    <property type="match status" value="1"/>
</dbReference>
<comment type="caution">
    <text evidence="2">The sequence shown here is derived from an EMBL/GenBank/DDBJ whole genome shotgun (WGS) entry which is preliminary data.</text>
</comment>
<dbReference type="RefSeq" id="WP_213945834.1">
    <property type="nucleotide sequence ID" value="NZ_JAHBGI010000007.1"/>
</dbReference>
<evidence type="ECO:0000313" key="3">
    <source>
        <dbReference type="Proteomes" id="UP001319104"/>
    </source>
</evidence>
<gene>
    <name evidence="2" type="ORF">KI659_13240</name>
</gene>
<protein>
    <submittedName>
        <fullName evidence="2">PKD domain-containing protein</fullName>
    </submittedName>
</protein>
<evidence type="ECO:0000259" key="1">
    <source>
        <dbReference type="PROSITE" id="PS50093"/>
    </source>
</evidence>
<dbReference type="EMBL" id="JAHCMY010000007">
    <property type="protein sequence ID" value="MBS9524978.1"/>
    <property type="molecule type" value="Genomic_DNA"/>
</dbReference>
<reference evidence="2 3" key="1">
    <citation type="submission" date="2021-05" db="EMBL/GenBank/DDBJ databases">
        <authorList>
            <person name="Zhang Z.D."/>
            <person name="Osman G."/>
        </authorList>
    </citation>
    <scope>NUCLEOTIDE SEQUENCE [LARGE SCALE GENOMIC DNA]</scope>
    <source>
        <strain evidence="2 3">KCTC 32217</strain>
    </source>
</reference>
<keyword evidence="3" id="KW-1185">Reference proteome</keyword>
<dbReference type="PROSITE" id="PS50093">
    <property type="entry name" value="PKD"/>
    <property type="match status" value="1"/>
</dbReference>